<proteinExistence type="predicted"/>
<feature type="domain" description="N-acetyltransferase" evidence="1">
    <location>
        <begin position="3"/>
        <end position="145"/>
    </location>
</feature>
<reference evidence="2" key="1">
    <citation type="journal article" date="2016" name="Environ. Microbiol.">
        <title>Genomic resolution of a cold subsurface aquifer community provides metabolic insights for novel microbes adapted to high CO concentrations.</title>
        <authorList>
            <person name="Probst A.J."/>
            <person name="Castelle C.J."/>
            <person name="Singh A."/>
            <person name="Brown C.T."/>
            <person name="Anantharaman K."/>
            <person name="Sharon I."/>
            <person name="Hug L.A."/>
            <person name="Burstein D."/>
            <person name="Emerson J.B."/>
            <person name="Thomas B.C."/>
            <person name="Banfield J.F."/>
        </authorList>
    </citation>
    <scope>NUCLEOTIDE SEQUENCE [LARGE SCALE GENOMIC DNA]</scope>
    <source>
        <strain evidence="2">CG2_30_54_11</strain>
    </source>
</reference>
<dbReference type="SUPFAM" id="SSF55729">
    <property type="entry name" value="Acyl-CoA N-acyltransferases (Nat)"/>
    <property type="match status" value="1"/>
</dbReference>
<name>A0A1J5IDD8_9BACT</name>
<dbReference type="InterPro" id="IPR000182">
    <property type="entry name" value="GNAT_dom"/>
</dbReference>
<protein>
    <recommendedName>
        <fullName evidence="1">N-acetyltransferase domain-containing protein</fullName>
    </recommendedName>
</protein>
<evidence type="ECO:0000313" key="2">
    <source>
        <dbReference type="EMBL" id="OIP95149.1"/>
    </source>
</evidence>
<accession>A0A1J5IDD8</accession>
<sequence length="165" mass="18916">MKSEVSRLTLSDLDRIEEMDKQIYPSEFQETRETIETILREGEFNFGVYAGGVLAGYILCEQDLGRKVYLYDIAILPAWQHQGLSKLLLQAYFAAVLNKDHIVRVVCRDTSYPIFSDEKRMNSYGYTIAEDVFEPDGYFARCSIHEDSHAMILVPAKDKKDTSLS</sequence>
<dbReference type="AlphaFoldDB" id="A0A1J5IDD8"/>
<dbReference type="Proteomes" id="UP000183245">
    <property type="component" value="Unassembled WGS sequence"/>
</dbReference>
<dbReference type="PROSITE" id="PS51186">
    <property type="entry name" value="GNAT"/>
    <property type="match status" value="1"/>
</dbReference>
<dbReference type="CDD" id="cd04301">
    <property type="entry name" value="NAT_SF"/>
    <property type="match status" value="1"/>
</dbReference>
<dbReference type="GO" id="GO:0016747">
    <property type="term" value="F:acyltransferase activity, transferring groups other than amino-acyl groups"/>
    <property type="evidence" value="ECO:0007669"/>
    <property type="project" value="InterPro"/>
</dbReference>
<organism evidence="2 3">
    <name type="scientific">Candidatus Wirthbacteria bacterium CG2_30_54_11</name>
    <dbReference type="NCBI Taxonomy" id="1817892"/>
    <lineage>
        <taxon>Bacteria</taxon>
        <taxon>Candidatus Wirthbacteria</taxon>
    </lineage>
</organism>
<dbReference type="EMBL" id="MNZT01000115">
    <property type="protein sequence ID" value="OIP95149.1"/>
    <property type="molecule type" value="Genomic_DNA"/>
</dbReference>
<dbReference type="Gene3D" id="3.40.630.30">
    <property type="match status" value="1"/>
</dbReference>
<evidence type="ECO:0000313" key="3">
    <source>
        <dbReference type="Proteomes" id="UP000183245"/>
    </source>
</evidence>
<evidence type="ECO:0000259" key="1">
    <source>
        <dbReference type="PROSITE" id="PS51186"/>
    </source>
</evidence>
<comment type="caution">
    <text evidence="2">The sequence shown here is derived from an EMBL/GenBank/DDBJ whole genome shotgun (WGS) entry which is preliminary data.</text>
</comment>
<gene>
    <name evidence="2" type="ORF">AUK40_06280</name>
</gene>
<dbReference type="InterPro" id="IPR016181">
    <property type="entry name" value="Acyl_CoA_acyltransferase"/>
</dbReference>
<dbReference type="Pfam" id="PF00583">
    <property type="entry name" value="Acetyltransf_1"/>
    <property type="match status" value="1"/>
</dbReference>